<evidence type="ECO:0000256" key="5">
    <source>
        <dbReference type="ARBA" id="ARBA00022989"/>
    </source>
</evidence>
<feature type="transmembrane region" description="Helical" evidence="7">
    <location>
        <begin position="192"/>
        <end position="207"/>
    </location>
</feature>
<dbReference type="KEGG" id="masz:C9I28_01395"/>
<dbReference type="GO" id="GO:0005886">
    <property type="term" value="C:plasma membrane"/>
    <property type="evidence" value="ECO:0007669"/>
    <property type="project" value="UniProtKB-SubCell"/>
</dbReference>
<protein>
    <submittedName>
        <fullName evidence="8">Lysine transporter LysE</fullName>
    </submittedName>
</protein>
<keyword evidence="5 7" id="KW-1133">Transmembrane helix</keyword>
<feature type="transmembrane region" description="Helical" evidence="7">
    <location>
        <begin position="151"/>
        <end position="172"/>
    </location>
</feature>
<comment type="similarity">
    <text evidence="2">Belongs to the Rht family.</text>
</comment>
<keyword evidence="4 7" id="KW-0812">Transmembrane</keyword>
<name>A0A2R4C4P1_9BURK</name>
<dbReference type="InterPro" id="IPR001123">
    <property type="entry name" value="LeuE-type"/>
</dbReference>
<comment type="subcellular location">
    <subcellularLocation>
        <location evidence="1">Cell membrane</location>
        <topology evidence="1">Multi-pass membrane protein</topology>
    </subcellularLocation>
</comment>
<dbReference type="AlphaFoldDB" id="A0A2R4C4P1"/>
<dbReference type="GO" id="GO:0042970">
    <property type="term" value="F:homoserine transmembrane transporter activity"/>
    <property type="evidence" value="ECO:0007669"/>
    <property type="project" value="TreeGrafter"/>
</dbReference>
<dbReference type="Pfam" id="PF01810">
    <property type="entry name" value="LysE"/>
    <property type="match status" value="1"/>
</dbReference>
<keyword evidence="9" id="KW-1185">Reference proteome</keyword>
<evidence type="ECO:0000256" key="6">
    <source>
        <dbReference type="ARBA" id="ARBA00023136"/>
    </source>
</evidence>
<feature type="transmembrane region" description="Helical" evidence="7">
    <location>
        <begin position="6"/>
        <end position="29"/>
    </location>
</feature>
<reference evidence="8 9" key="1">
    <citation type="submission" date="2018-03" db="EMBL/GenBank/DDBJ databases">
        <title>Massilia armeniaca sp. nov., isolated from desert soil.</title>
        <authorList>
            <person name="Huang H."/>
            <person name="Ren M."/>
        </authorList>
    </citation>
    <scope>NUCLEOTIDE SEQUENCE [LARGE SCALE GENOMIC DNA]</scope>
    <source>
        <strain evidence="8 9">ZMN-3</strain>
    </source>
</reference>
<evidence type="ECO:0000256" key="3">
    <source>
        <dbReference type="ARBA" id="ARBA00022475"/>
    </source>
</evidence>
<evidence type="ECO:0000256" key="7">
    <source>
        <dbReference type="SAM" id="Phobius"/>
    </source>
</evidence>
<gene>
    <name evidence="8" type="ORF">C9I28_01395</name>
</gene>
<keyword evidence="6 7" id="KW-0472">Membrane</keyword>
<dbReference type="OrthoDB" id="9804822at2"/>
<organism evidence="8 9">
    <name type="scientific">Pseudoduganella armeniaca</name>
    <dbReference type="NCBI Taxonomy" id="2072590"/>
    <lineage>
        <taxon>Bacteria</taxon>
        <taxon>Pseudomonadati</taxon>
        <taxon>Pseudomonadota</taxon>
        <taxon>Betaproteobacteria</taxon>
        <taxon>Burkholderiales</taxon>
        <taxon>Oxalobacteraceae</taxon>
        <taxon>Telluria group</taxon>
        <taxon>Pseudoduganella</taxon>
    </lineage>
</organism>
<proteinExistence type="inferred from homology"/>
<dbReference type="PANTHER" id="PTHR30086">
    <property type="entry name" value="ARGININE EXPORTER PROTEIN ARGO"/>
    <property type="match status" value="1"/>
</dbReference>
<sequence>MSFATWLGFAISAIIIAISPGSGAVLSMSHGLSYGVRKASATVMGLQLGLLLVLFIAGAGVGSLLLASEFAFNVVKTVGALYLIWLGLSQWRAKVAGGADVGVSKQTTLPSTGRRVLTGFLTNATNPKGIIFMVAVLPQFITQGEPVLPQLLILAVTMVAIDMTVMHGYALLASTMQGYFRDPRALRMQNRVFGGLLMAVGTALFFVKRQA</sequence>
<dbReference type="Proteomes" id="UP000240505">
    <property type="component" value="Chromosome"/>
</dbReference>
<accession>A0A2R4C4P1</accession>
<feature type="transmembrane region" description="Helical" evidence="7">
    <location>
        <begin position="41"/>
        <end position="64"/>
    </location>
</feature>
<evidence type="ECO:0000313" key="8">
    <source>
        <dbReference type="EMBL" id="AVR94508.1"/>
    </source>
</evidence>
<dbReference type="PANTHER" id="PTHR30086:SF14">
    <property type="entry name" value="HOMOSERINE_HOMOSERINE LACTONE EFFLUX PROTEIN"/>
    <property type="match status" value="1"/>
</dbReference>
<evidence type="ECO:0000313" key="9">
    <source>
        <dbReference type="Proteomes" id="UP000240505"/>
    </source>
</evidence>
<evidence type="ECO:0000256" key="2">
    <source>
        <dbReference type="ARBA" id="ARBA00007928"/>
    </source>
</evidence>
<evidence type="ECO:0000256" key="4">
    <source>
        <dbReference type="ARBA" id="ARBA00022692"/>
    </source>
</evidence>
<keyword evidence="3" id="KW-1003">Cell membrane</keyword>
<dbReference type="EMBL" id="CP028324">
    <property type="protein sequence ID" value="AVR94508.1"/>
    <property type="molecule type" value="Genomic_DNA"/>
</dbReference>
<dbReference type="PIRSF" id="PIRSF006324">
    <property type="entry name" value="LeuE"/>
    <property type="match status" value="1"/>
</dbReference>
<evidence type="ECO:0000256" key="1">
    <source>
        <dbReference type="ARBA" id="ARBA00004651"/>
    </source>
</evidence>
<dbReference type="RefSeq" id="WP_107139859.1">
    <property type="nucleotide sequence ID" value="NZ_CP028324.1"/>
</dbReference>